<dbReference type="KEGG" id="ncr:NCU03977"/>
<dbReference type="PaxDb" id="5141-EFNCRP00000003651"/>
<dbReference type="InParanoid" id="Q7RU16"/>
<keyword evidence="3" id="KW-1185">Reference proteome</keyword>
<gene>
    <name evidence="2" type="ORF">NCU03977</name>
</gene>
<dbReference type="GeneID" id="23568420"/>
<feature type="region of interest" description="Disordered" evidence="1">
    <location>
        <begin position="183"/>
        <end position="224"/>
    </location>
</feature>
<dbReference type="RefSeq" id="XP_956562.1">
    <property type="nucleotide sequence ID" value="XM_951469.2"/>
</dbReference>
<feature type="region of interest" description="Disordered" evidence="1">
    <location>
        <begin position="119"/>
        <end position="141"/>
    </location>
</feature>
<evidence type="ECO:0000256" key="1">
    <source>
        <dbReference type="SAM" id="MobiDB-lite"/>
    </source>
</evidence>
<sequence>MSDSNLDGKHYDELRNQMRDNGASIPPPPAAVQQPLRPPNQTAISSENTLHYAIVYHPFEDRFGQPLEPDSRRYPGAPTPFFTPAAKGIPAGSRPEANPAATAADSPVVSRAVVPATTSIPAGLSRQSRRNKSQNPRRRRKMLWRLYSSFTTGTSAETETSQPRWEAWVRGLNNVRQILCVDDNKDPQQNSGEAFRTQDETSGNSSDERATRSLLNPDEREEEK</sequence>
<dbReference type="VEuPathDB" id="FungiDB:NCU03977"/>
<reference evidence="2 3" key="1">
    <citation type="journal article" date="2003" name="Nature">
        <title>The genome sequence of the filamentous fungus Neurospora crassa.</title>
        <authorList>
            <person name="Galagan J.E."/>
            <person name="Calvo S.E."/>
            <person name="Borkovich K.A."/>
            <person name="Selker E.U."/>
            <person name="Read N.D."/>
            <person name="Jaffe D."/>
            <person name="FitzHugh W."/>
            <person name="Ma L.J."/>
            <person name="Smirnov S."/>
            <person name="Purcell S."/>
            <person name="Rehman B."/>
            <person name="Elkins T."/>
            <person name="Engels R."/>
            <person name="Wang S."/>
            <person name="Nielsen C.B."/>
            <person name="Butler J."/>
            <person name="Endrizzi M."/>
            <person name="Qui D."/>
            <person name="Ianakiev P."/>
            <person name="Bell-Pedersen D."/>
            <person name="Nelson M.A."/>
            <person name="Werner-Washburne M."/>
            <person name="Selitrennikoff C.P."/>
            <person name="Kinsey J.A."/>
            <person name="Braun E.L."/>
            <person name="Zelter A."/>
            <person name="Schulte U."/>
            <person name="Kothe G.O."/>
            <person name="Jedd G."/>
            <person name="Mewes W."/>
            <person name="Staben C."/>
            <person name="Marcotte E."/>
            <person name="Greenberg D."/>
            <person name="Roy A."/>
            <person name="Foley K."/>
            <person name="Naylor J."/>
            <person name="Stange-Thomann N."/>
            <person name="Barrett R."/>
            <person name="Gnerre S."/>
            <person name="Kamal M."/>
            <person name="Kamvysselis M."/>
            <person name="Mauceli E."/>
            <person name="Bielke C."/>
            <person name="Rudd S."/>
            <person name="Frishman D."/>
            <person name="Krystofova S."/>
            <person name="Rasmussen C."/>
            <person name="Metzenberg R.L."/>
            <person name="Perkins D.D."/>
            <person name="Kroken S."/>
            <person name="Cogoni C."/>
            <person name="Macino G."/>
            <person name="Catcheside D."/>
            <person name="Li W."/>
            <person name="Pratt R.J."/>
            <person name="Osmani S.A."/>
            <person name="DeSouza C.P."/>
            <person name="Glass L."/>
            <person name="Orbach M.J."/>
            <person name="Berglund J.A."/>
            <person name="Voelker R."/>
            <person name="Yarden O."/>
            <person name="Plamann M."/>
            <person name="Seiler S."/>
            <person name="Dunlap J."/>
            <person name="Radford A."/>
            <person name="Aramayo R."/>
            <person name="Natvig D.O."/>
            <person name="Alex L.A."/>
            <person name="Mannhaupt G."/>
            <person name="Ebbole D.J."/>
            <person name="Freitag M."/>
            <person name="Paulsen I."/>
            <person name="Sachs M.S."/>
            <person name="Lander E.S."/>
            <person name="Nusbaum C."/>
            <person name="Birren B."/>
        </authorList>
    </citation>
    <scope>NUCLEOTIDE SEQUENCE [LARGE SCALE GENOMIC DNA]</scope>
    <source>
        <strain evidence="3">ATCC 24698 / 74-OR23-1A / CBS 708.71 / DSM 1257 / FGSC 987</strain>
    </source>
</reference>
<protein>
    <submittedName>
        <fullName evidence="2">Uncharacterized protein</fullName>
    </submittedName>
</protein>
<evidence type="ECO:0000313" key="2">
    <source>
        <dbReference type="EMBL" id="EAA27326.1"/>
    </source>
</evidence>
<proteinExistence type="predicted"/>
<evidence type="ECO:0000313" key="3">
    <source>
        <dbReference type="Proteomes" id="UP000001805"/>
    </source>
</evidence>
<feature type="region of interest" description="Disordered" evidence="1">
    <location>
        <begin position="1"/>
        <end position="45"/>
    </location>
</feature>
<feature type="compositionally biased region" description="Basic and acidic residues" evidence="1">
    <location>
        <begin position="1"/>
        <end position="18"/>
    </location>
</feature>
<feature type="compositionally biased region" description="Basic residues" evidence="1">
    <location>
        <begin position="127"/>
        <end position="141"/>
    </location>
</feature>
<dbReference type="AlphaFoldDB" id="Q7RU16"/>
<dbReference type="EMBL" id="CM002241">
    <property type="protein sequence ID" value="EAA27326.1"/>
    <property type="molecule type" value="Genomic_DNA"/>
</dbReference>
<organism evidence="2 3">
    <name type="scientific">Neurospora crassa (strain ATCC 24698 / 74-OR23-1A / CBS 708.71 / DSM 1257 / FGSC 987)</name>
    <dbReference type="NCBI Taxonomy" id="367110"/>
    <lineage>
        <taxon>Eukaryota</taxon>
        <taxon>Fungi</taxon>
        <taxon>Dikarya</taxon>
        <taxon>Ascomycota</taxon>
        <taxon>Pezizomycotina</taxon>
        <taxon>Sordariomycetes</taxon>
        <taxon>Sordariomycetidae</taxon>
        <taxon>Sordariales</taxon>
        <taxon>Sordariaceae</taxon>
        <taxon>Neurospora</taxon>
    </lineage>
</organism>
<accession>Q7RU16</accession>
<dbReference type="OMA" id="KMLWRLY"/>
<name>Q7RU16_NEUCR</name>
<dbReference type="Proteomes" id="UP000001805">
    <property type="component" value="Chromosome 5, Linkage Group VI"/>
</dbReference>
<dbReference type="OrthoDB" id="10447078at2759"/>
<dbReference type="HOGENOM" id="CLU_1235326_0_0_1"/>